<gene>
    <name evidence="1" type="ORF">F6450_08800</name>
</gene>
<name>A0AAD3WWD3_PHODD</name>
<dbReference type="AlphaFoldDB" id="A0AAD3WWD3"/>
<dbReference type="Gene3D" id="3.40.50.300">
    <property type="entry name" value="P-loop containing nucleotide triphosphate hydrolases"/>
    <property type="match status" value="1"/>
</dbReference>
<dbReference type="InterPro" id="IPR027417">
    <property type="entry name" value="P-loop_NTPase"/>
</dbReference>
<sequence length="554" mass="62904">MDEEEQKALFVANCTNRWWRLNNLYRIENEKAELVTFRMRPAQMLLFKLMGFKNIILKARQLGFSTSIDIFILDIALWGENIKCGIIAQDQKASGEIFRTKVEVPLDSLPSWLKDEFPIKSKRAGSTEGKILFENGSSIQVATSFRSGTVQVLHVSEHGKICARYPQKAKEVKSGTLNAVPQEGIVFIESTAEGVGGDYHAMCMSAVDLIKTGQEPSKMDYKFHFYAWFQDPKYATPLPPSGLVLSKAQQEYFAAVEKATGVALSDEQKQWYVNKEHEQGDEMKQEYPSTPLEAFLTSGRRVFNSIKCMVAEGQCTKPRIIYDIDPTTGKKTKAQAMRDQSSDDMKRKLLNMLLVWELPEEESDYAIGVDIAEGLDGNDRSSIDVVRKDTGEQVAHWFGYLDVGLLAHLTKHIGLMYNKAYVGPERNNHGHAFILEFKKIYPVSRIYQEQYIDRDDDDETARLGWLTTAQSKPILIEGLKDLIRNEVSGIRWVGTVGEMNTFVYDSKGRMGAQTGCYDDQVMSYAIAQEMRVRMPKTIKAKPLNRKPNQHWMGH</sequence>
<protein>
    <submittedName>
        <fullName evidence="1">Terminase</fullName>
    </submittedName>
</protein>
<dbReference type="EMBL" id="VZUQ01000053">
    <property type="protein sequence ID" value="KAB1181501.1"/>
    <property type="molecule type" value="Genomic_DNA"/>
</dbReference>
<comment type="caution">
    <text evidence="1">The sequence shown here is derived from an EMBL/GenBank/DDBJ whole genome shotgun (WGS) entry which is preliminary data.</text>
</comment>
<dbReference type="Gene3D" id="3.30.420.240">
    <property type="match status" value="1"/>
</dbReference>
<evidence type="ECO:0000313" key="1">
    <source>
        <dbReference type="EMBL" id="KAB1181501.1"/>
    </source>
</evidence>
<accession>A0AAD3WWD3</accession>
<proteinExistence type="predicted"/>
<evidence type="ECO:0000313" key="2">
    <source>
        <dbReference type="Proteomes" id="UP000480943"/>
    </source>
</evidence>
<dbReference type="Proteomes" id="UP000480943">
    <property type="component" value="Unassembled WGS sequence"/>
</dbReference>
<reference evidence="1 2" key="1">
    <citation type="submission" date="2019-09" db="EMBL/GenBank/DDBJ databases">
        <title>Photobacterium damselae subsp. damselae CDC-2227-81, a human clinical isolate.</title>
        <authorList>
            <person name="Osorio C.R."/>
        </authorList>
    </citation>
    <scope>NUCLEOTIDE SEQUENCE [LARGE SCALE GENOMIC DNA]</scope>
    <source>
        <strain evidence="1 2">CDC-2227-81</strain>
    </source>
</reference>
<organism evidence="1 2">
    <name type="scientific">Photobacterium damselae subsp. damselae</name>
    <name type="common">Listonella damsela</name>
    <dbReference type="NCBI Taxonomy" id="85581"/>
    <lineage>
        <taxon>Bacteria</taxon>
        <taxon>Pseudomonadati</taxon>
        <taxon>Pseudomonadota</taxon>
        <taxon>Gammaproteobacteria</taxon>
        <taxon>Vibrionales</taxon>
        <taxon>Vibrionaceae</taxon>
        <taxon>Photobacterium</taxon>
    </lineage>
</organism>